<dbReference type="EMBL" id="WNTK01000010">
    <property type="protein sequence ID" value="KAG9476868.1"/>
    <property type="molecule type" value="Genomic_DNA"/>
</dbReference>
<dbReference type="PANTHER" id="PTHR21331:SF2">
    <property type="entry name" value="BRCA1-ASSOCIATED ATM ACTIVATOR 1"/>
    <property type="match status" value="1"/>
</dbReference>
<dbReference type="GO" id="GO:0008283">
    <property type="term" value="P:cell population proliferation"/>
    <property type="evidence" value="ECO:0007669"/>
    <property type="project" value="InterPro"/>
</dbReference>
<keyword evidence="2" id="KW-0963">Cytoplasm</keyword>
<sequence length="819" mass="91149">MDVECSQLLPDVCGVLVDNRQLITDDSIYEKLLDWFRCLLETVSAEGLLKENPCIPELFQQVLRIEEVDHSLLAFAIRLVGVLAAQEEGFKYLMSDGVIQNMFGERIYTKDTWKDASIRRAWIQGLRSMVQHHEALRFLHLGGIIETMLNLLMDSSLFVASAGSDLVAYIFVMFVKLTGHSAIDHVSDLPEVALRILRHLEKLLISDVSQSVTQSLKALTAIFRDCTDTMAEVLWPHIAELVNSLLKQKPIHTAPHLEELLLAMTRFPVLCNPQHNLWASMKQALRSLSPFQAGSLAFGILKSKSCPQDVSLQAVCVLLQPLDFILRSSTTDFGQPGFLDEFVSDPAVVENLLSEKTSCVTLLCQCLNYLTELCEKDCLAMSFPHSSIQSSVLLILCYCIGQAVSSSTAGSNLGRSLIGSLRVQRSALDAIGGLSRWPLIPDSPIKTCNVLTAYVENPETDPTVLKKAFQASLKWLQAWHTSDEHWAEGRRFLEGLCPVMMKCLCSPSWEVRDTTLEFITNITASVEGHAEVVHVLSHAGIPQLVLDLLKDPESYVRASAVTCMAQIIDLTHTSASSGFRSVETLKYEDLVPNLMDILCHDTEGFPRRAVVKVFSNWLRKGHVQKFQDSETFLSQILEITCKDLDWEVKVNALDLADFYISQILEMGPSQSCPYTVGLSSSKSSVCISDALMKCQRVGLFQALLTCLCDCDRPVALKACEILLAVKAELCDGDSHSSKLHGRDWLEHTIKEQQVTCRAANGDGQHCPEWITGVLKKIDLENMMCSLSKSSDYLRETPLSLLQDIKATLWGGEMHDADCY</sequence>
<dbReference type="AlphaFoldDB" id="A0A8J6K0U3"/>
<evidence type="ECO:0000313" key="5">
    <source>
        <dbReference type="EMBL" id="KAG9476868.1"/>
    </source>
</evidence>
<evidence type="ECO:0000313" key="6">
    <source>
        <dbReference type="Proteomes" id="UP000770717"/>
    </source>
</evidence>
<comment type="similarity">
    <text evidence="4">Belongs to the BRAT1 family.</text>
</comment>
<dbReference type="Gene3D" id="1.25.10.10">
    <property type="entry name" value="Leucine-rich Repeat Variant"/>
    <property type="match status" value="1"/>
</dbReference>
<dbReference type="InterPro" id="IPR011989">
    <property type="entry name" value="ARM-like"/>
</dbReference>
<dbReference type="GO" id="GO:0005634">
    <property type="term" value="C:nucleus"/>
    <property type="evidence" value="ECO:0007669"/>
    <property type="project" value="TreeGrafter"/>
</dbReference>
<comment type="subcellular location">
    <subcellularLocation>
        <location evidence="1">Cytoplasm</location>
    </subcellularLocation>
</comment>
<dbReference type="PANTHER" id="PTHR21331">
    <property type="entry name" value="BRCA1-ASSOCIATED ATM ACTIVATOR 1"/>
    <property type="match status" value="1"/>
</dbReference>
<dbReference type="GO" id="GO:0006974">
    <property type="term" value="P:DNA damage response"/>
    <property type="evidence" value="ECO:0007669"/>
    <property type="project" value="InterPro"/>
</dbReference>
<reference evidence="5" key="1">
    <citation type="thesis" date="2020" institute="ProQuest LLC" country="789 East Eisenhower Parkway, Ann Arbor, MI, USA">
        <title>Comparative Genomics and Chromosome Evolution.</title>
        <authorList>
            <person name="Mudd A.B."/>
        </authorList>
    </citation>
    <scope>NUCLEOTIDE SEQUENCE</scope>
    <source>
        <strain evidence="5">HN-11 Male</strain>
        <tissue evidence="5">Kidney and liver</tissue>
    </source>
</reference>
<dbReference type="Pfam" id="PF02985">
    <property type="entry name" value="HEAT"/>
    <property type="match status" value="1"/>
</dbReference>
<dbReference type="SUPFAM" id="SSF48371">
    <property type="entry name" value="ARM repeat"/>
    <property type="match status" value="1"/>
</dbReference>
<evidence type="ECO:0000256" key="4">
    <source>
        <dbReference type="ARBA" id="ARBA00061308"/>
    </source>
</evidence>
<proteinExistence type="inferred from homology"/>
<accession>A0A8J6K0U3</accession>
<evidence type="ECO:0000256" key="1">
    <source>
        <dbReference type="ARBA" id="ARBA00004496"/>
    </source>
</evidence>
<keyword evidence="6" id="KW-1185">Reference proteome</keyword>
<dbReference type="InterPro" id="IPR000357">
    <property type="entry name" value="HEAT"/>
</dbReference>
<dbReference type="InterPro" id="IPR016024">
    <property type="entry name" value="ARM-type_fold"/>
</dbReference>
<evidence type="ECO:0000256" key="2">
    <source>
        <dbReference type="ARBA" id="ARBA00022490"/>
    </source>
</evidence>
<keyword evidence="3" id="KW-0677">Repeat</keyword>
<evidence type="ECO:0008006" key="7">
    <source>
        <dbReference type="Google" id="ProtNLM"/>
    </source>
</evidence>
<comment type="caution">
    <text evidence="5">The sequence shown here is derived from an EMBL/GenBank/DDBJ whole genome shotgun (WGS) entry which is preliminary data.</text>
</comment>
<gene>
    <name evidence="5" type="ORF">GDO78_002324</name>
</gene>
<protein>
    <recommendedName>
        <fullName evidence="7">BRCA1-associated ATM activator 1</fullName>
    </recommendedName>
</protein>
<dbReference type="GO" id="GO:0005737">
    <property type="term" value="C:cytoplasm"/>
    <property type="evidence" value="ECO:0007669"/>
    <property type="project" value="UniProtKB-SubCell"/>
</dbReference>
<dbReference type="Proteomes" id="UP000770717">
    <property type="component" value="Unassembled WGS sequence"/>
</dbReference>
<dbReference type="OrthoDB" id="10057956at2759"/>
<dbReference type="InterPro" id="IPR038904">
    <property type="entry name" value="BRAT1"/>
</dbReference>
<name>A0A8J6K0U3_ELECQ</name>
<evidence type="ECO:0000256" key="3">
    <source>
        <dbReference type="ARBA" id="ARBA00022737"/>
    </source>
</evidence>
<organism evidence="5 6">
    <name type="scientific">Eleutherodactylus coqui</name>
    <name type="common">Puerto Rican coqui</name>
    <dbReference type="NCBI Taxonomy" id="57060"/>
    <lineage>
        <taxon>Eukaryota</taxon>
        <taxon>Metazoa</taxon>
        <taxon>Chordata</taxon>
        <taxon>Craniata</taxon>
        <taxon>Vertebrata</taxon>
        <taxon>Euteleostomi</taxon>
        <taxon>Amphibia</taxon>
        <taxon>Batrachia</taxon>
        <taxon>Anura</taxon>
        <taxon>Neobatrachia</taxon>
        <taxon>Hyloidea</taxon>
        <taxon>Eleutherodactylidae</taxon>
        <taxon>Eleutherodactylinae</taxon>
        <taxon>Eleutherodactylus</taxon>
        <taxon>Eleutherodactylus</taxon>
    </lineage>
</organism>